<gene>
    <name evidence="2" type="ORF">K788_0001039</name>
</gene>
<dbReference type="InterPro" id="IPR029068">
    <property type="entry name" value="Glyas_Bleomycin-R_OHBP_Dase"/>
</dbReference>
<keyword evidence="2" id="KW-0830">Ubiquinone</keyword>
<reference evidence="2 3" key="1">
    <citation type="journal article" date="2014" name="Genome Announc.">
        <title>Draft Genome Sequence of the Haloacid-Degrading Burkholderia caribensis Strain MBA4.</title>
        <authorList>
            <person name="Pan Y."/>
            <person name="Kong K.F."/>
            <person name="Tsang J.S."/>
        </authorList>
    </citation>
    <scope>NUCLEOTIDE SEQUENCE [LARGE SCALE GENOMIC DNA]</scope>
    <source>
        <strain evidence="2 3">MBA4</strain>
    </source>
</reference>
<organism evidence="2 3">
    <name type="scientific">Paraburkholderia caribensis MBA4</name>
    <dbReference type="NCBI Taxonomy" id="1323664"/>
    <lineage>
        <taxon>Bacteria</taxon>
        <taxon>Pseudomonadati</taxon>
        <taxon>Pseudomonadota</taxon>
        <taxon>Betaproteobacteria</taxon>
        <taxon>Burkholderiales</taxon>
        <taxon>Burkholderiaceae</taxon>
        <taxon>Paraburkholderia</taxon>
    </lineage>
</organism>
<feature type="domain" description="PhnB-like" evidence="1">
    <location>
        <begin position="3"/>
        <end position="117"/>
    </location>
</feature>
<accession>A0A0P0RH34</accession>
<evidence type="ECO:0000313" key="2">
    <source>
        <dbReference type="EMBL" id="ALL67840.1"/>
    </source>
</evidence>
<dbReference type="GeneID" id="69971626"/>
<dbReference type="SUPFAM" id="SSF54593">
    <property type="entry name" value="Glyoxalase/Bleomycin resistance protein/Dihydroxybiphenyl dioxygenase"/>
    <property type="match status" value="1"/>
</dbReference>
<sequence>MDKIATCLWFDGNAEEAVRFYTGIFGNSSIGDITHYGEAMPGKAGEVLTITFHLEGREFLALNGGPQYTFSPAISMFVKCESQEEVDRLWDKLLEGGGSPVQCGWLTDRYGVSWQIVPTQMMKILTDKDQTKVQRAMQAMMQMVKLDVKALEAAFNGP</sequence>
<dbReference type="RefSeq" id="WP_036002068.1">
    <property type="nucleotide sequence ID" value="NZ_CP012747.1"/>
</dbReference>
<dbReference type="PIRSF" id="PIRSF021700">
    <property type="entry name" value="3_dmu_93_MTrfase"/>
    <property type="match status" value="1"/>
</dbReference>
<dbReference type="InterPro" id="IPR009725">
    <property type="entry name" value="3_dmu_93_MTrfase"/>
</dbReference>
<name>A0A0P0RH34_9BURK</name>
<dbReference type="AlphaFoldDB" id="A0A0P0RH34"/>
<evidence type="ECO:0000313" key="3">
    <source>
        <dbReference type="Proteomes" id="UP000019146"/>
    </source>
</evidence>
<proteinExistence type="predicted"/>
<keyword evidence="2" id="KW-0489">Methyltransferase</keyword>
<dbReference type="Proteomes" id="UP000019146">
    <property type="component" value="Chromosome 2"/>
</dbReference>
<dbReference type="KEGG" id="bcai:K788_0001039"/>
<dbReference type="GO" id="GO:0008168">
    <property type="term" value="F:methyltransferase activity"/>
    <property type="evidence" value="ECO:0007669"/>
    <property type="project" value="UniProtKB-KW"/>
</dbReference>
<dbReference type="EMBL" id="CP012747">
    <property type="protein sequence ID" value="ALL67840.1"/>
    <property type="molecule type" value="Genomic_DNA"/>
</dbReference>
<dbReference type="Gene3D" id="3.10.180.10">
    <property type="entry name" value="2,3-Dihydroxybiphenyl 1,2-Dioxygenase, domain 1"/>
    <property type="match status" value="1"/>
</dbReference>
<dbReference type="PANTHER" id="PTHR33990:SF2">
    <property type="entry name" value="PHNB-LIKE DOMAIN-CONTAINING PROTEIN"/>
    <property type="match status" value="1"/>
</dbReference>
<protein>
    <submittedName>
        <fullName evidence="2">3-demethylubiquinone-9 3-methyltransferase</fullName>
    </submittedName>
</protein>
<dbReference type="CDD" id="cd06588">
    <property type="entry name" value="PhnB_like"/>
    <property type="match status" value="1"/>
</dbReference>
<dbReference type="PANTHER" id="PTHR33990">
    <property type="entry name" value="PROTEIN YJDN-RELATED"/>
    <property type="match status" value="1"/>
</dbReference>
<evidence type="ECO:0000259" key="1">
    <source>
        <dbReference type="Pfam" id="PF06983"/>
    </source>
</evidence>
<dbReference type="GO" id="GO:0032259">
    <property type="term" value="P:methylation"/>
    <property type="evidence" value="ECO:0007669"/>
    <property type="project" value="UniProtKB-KW"/>
</dbReference>
<dbReference type="InterPro" id="IPR028973">
    <property type="entry name" value="PhnB-like"/>
</dbReference>
<keyword evidence="2" id="KW-0808">Transferase</keyword>
<dbReference type="Pfam" id="PF06983">
    <property type="entry name" value="3-dmu-9_3-mt"/>
    <property type="match status" value="1"/>
</dbReference>